<dbReference type="InterPro" id="IPR036691">
    <property type="entry name" value="Endo/exonu/phosph_ase_sf"/>
</dbReference>
<dbReference type="Pfam" id="PF03372">
    <property type="entry name" value="Exo_endo_phos"/>
    <property type="match status" value="1"/>
</dbReference>
<accession>A0A2H9TAK2</accession>
<gene>
    <name evidence="2" type="ORF">CI610_00873</name>
</gene>
<comment type="caution">
    <text evidence="2">The sequence shown here is derived from an EMBL/GenBank/DDBJ whole genome shotgun (WGS) entry which is preliminary data.</text>
</comment>
<evidence type="ECO:0000313" key="2">
    <source>
        <dbReference type="EMBL" id="PJE80148.1"/>
    </source>
</evidence>
<name>A0A2H9TAK2_9ZZZZ</name>
<dbReference type="GO" id="GO:0003824">
    <property type="term" value="F:catalytic activity"/>
    <property type="evidence" value="ECO:0007669"/>
    <property type="project" value="InterPro"/>
</dbReference>
<organism evidence="2">
    <name type="scientific">invertebrate metagenome</name>
    <dbReference type="NCBI Taxonomy" id="1711999"/>
    <lineage>
        <taxon>unclassified sequences</taxon>
        <taxon>metagenomes</taxon>
        <taxon>organismal metagenomes</taxon>
    </lineage>
</organism>
<protein>
    <recommendedName>
        <fullName evidence="1">Endonuclease/exonuclease/phosphatase domain-containing protein</fullName>
    </recommendedName>
</protein>
<dbReference type="InterPro" id="IPR005135">
    <property type="entry name" value="Endo/exonuclease/phosphatase"/>
</dbReference>
<dbReference type="Gene3D" id="3.60.10.10">
    <property type="entry name" value="Endonuclease/exonuclease/phosphatase"/>
    <property type="match status" value="1"/>
</dbReference>
<evidence type="ECO:0000259" key="1">
    <source>
        <dbReference type="Pfam" id="PF03372"/>
    </source>
</evidence>
<proteinExistence type="predicted"/>
<sequence>MRAKKTLLAILLTASTLLGGCQQNKITPDVMPKKIRFATFNISFDRNSYSTLVKEMSTPSEQQGARFQQPRNIAEILQRVRPDVVLLNEFNNDGSGKDMRAINGFRANYLAVSQNGAEPVSYPYAYNFATNTGKQIKGMDLNKDGKINEGPDDALGFGRYHGQYAFAVLSRYPLDESNLRTFRHFKWKDIRPQNPVITDKESCQRILGRARTYCEKRVGKPWYSDFEWNNIPMSAKNHADLPIQFPNGQTIHFLISHPTPSMADNPVQHNTLHNLDEVKFWADYISDSTQNRYIYDDNRQRGGLSPEADFVIAGDLNADPVAGDGKKDAIKRLLNHKRINPQVTGNHSPVSRGAVEYVSQGVDCRETSYPERITHIGNLHLDYVLPSSSLKVTATGVFWPDDTEKYGYLVKKPYCRHPENKNCYGKEVSSDHRLVWVDIAL</sequence>
<reference evidence="2" key="1">
    <citation type="journal article" date="2017" name="Appl. Environ. Microbiol.">
        <title>Molecular characterization of an Endozoicomonas-like organism causing infection in king scallop Pecten maximus L.</title>
        <authorList>
            <person name="Cano I."/>
            <person name="van Aerle R."/>
            <person name="Ross S."/>
            <person name="Verner-Jeffreys D.W."/>
            <person name="Paley R.K."/>
            <person name="Rimmer G."/>
            <person name="Ryder D."/>
            <person name="Hooper P."/>
            <person name="Stone D."/>
            <person name="Feist S.W."/>
        </authorList>
    </citation>
    <scope>NUCLEOTIDE SEQUENCE</scope>
</reference>
<dbReference type="EMBL" id="NSIT01000030">
    <property type="protein sequence ID" value="PJE80148.1"/>
    <property type="molecule type" value="Genomic_DNA"/>
</dbReference>
<dbReference type="PROSITE" id="PS51257">
    <property type="entry name" value="PROKAR_LIPOPROTEIN"/>
    <property type="match status" value="1"/>
</dbReference>
<feature type="domain" description="Endonuclease/exonuclease/phosphatase" evidence="1">
    <location>
        <begin position="38"/>
        <end position="432"/>
    </location>
</feature>
<dbReference type="SUPFAM" id="SSF56219">
    <property type="entry name" value="DNase I-like"/>
    <property type="match status" value="1"/>
</dbReference>
<dbReference type="AlphaFoldDB" id="A0A2H9TAK2"/>